<evidence type="ECO:0000256" key="3">
    <source>
        <dbReference type="ARBA" id="ARBA00022679"/>
    </source>
</evidence>
<keyword evidence="6 9" id="KW-0067">ATP-binding</keyword>
<dbReference type="InterPro" id="IPR056818">
    <property type="entry name" value="GlmU/GlgC-like_hexapep"/>
</dbReference>
<keyword evidence="8 9" id="KW-0119">Carbohydrate metabolism</keyword>
<feature type="binding site" evidence="9">
    <location>
        <begin position="180"/>
        <end position="181"/>
    </location>
    <ligand>
        <name>alpha-D-glucose 1-phosphate</name>
        <dbReference type="ChEBI" id="CHEBI:58601"/>
    </ligand>
</feature>
<keyword evidence="13" id="KW-1185">Reference proteome</keyword>
<dbReference type="RefSeq" id="WP_207975282.1">
    <property type="nucleotide sequence ID" value="NZ_JAGDEL010000002.1"/>
</dbReference>
<comment type="function">
    <text evidence="9">Involved in the biosynthesis of ADP-glucose, a building block required for the elongation reactions to produce glycogen. Catalyzes the reaction between ATP and alpha-D-glucose 1-phosphate (G1P) to produce pyrophosphate and ADP-Glc.</text>
</comment>
<accession>A0ABS3MX75</accession>
<sequence>MKKQCIAMLLAGGRGTRLKDLTENLAKPAVPFGGKYRIIDFTLSNCRNSGIDTVGVLTQYHPHVLQSYIGDGKEWDLSKREGGLSVLPPYQCENGERWYEGTAHAIYQNKHIIEQYDPEHVLVISGDHIYKMDYTKMLQQHVKSKADATISVIEVPWNEASRFGIMKTDENTGQIIDFAEKPKNPTSNLASMGIYIFNWKTLKYYLEQEENNQFSTKDFGKDIIPTMLQNDLKLFAYEFNGYWKDVGTIDSFWEANMDLLKKETNILLNEKDWKVYTVEQTHPPQYLDVDAKVTQALISEGCEIYGSVENSVLFNGVKVGKGAIIKDSVILPNAVIGENVRIEKAVVGSGVLIEDDVIHTSNGITLVGENIHKQQNKRVLSSVI</sequence>
<dbReference type="InterPro" id="IPR029044">
    <property type="entry name" value="Nucleotide-diphossugar_trans"/>
</dbReference>
<dbReference type="Pfam" id="PF00483">
    <property type="entry name" value="NTP_transferase"/>
    <property type="match status" value="1"/>
</dbReference>
<evidence type="ECO:0000256" key="7">
    <source>
        <dbReference type="ARBA" id="ARBA00023056"/>
    </source>
</evidence>
<feature type="site" description="Could play a key role in the communication between the regulatory and the substrate sites" evidence="9">
    <location>
        <position position="98"/>
    </location>
</feature>
<feature type="domain" description="Glucose-1-phosphate adenylyltransferase/Bifunctional protein GlmU-like C-terminal hexapeptide" evidence="11">
    <location>
        <begin position="291"/>
        <end position="357"/>
    </location>
</feature>
<comment type="subunit">
    <text evidence="9">Homotetramer.</text>
</comment>
<reference evidence="12 13" key="1">
    <citation type="submission" date="2021-03" db="EMBL/GenBank/DDBJ databases">
        <title>Whole genome sequence of Metabacillus bambusae BG109.</title>
        <authorList>
            <person name="Jeong J.W."/>
        </authorList>
    </citation>
    <scope>NUCLEOTIDE SEQUENCE [LARGE SCALE GENOMIC DNA]</scope>
    <source>
        <strain evidence="12 13">BG109</strain>
    </source>
</reference>
<dbReference type="SUPFAM" id="SSF51161">
    <property type="entry name" value="Trimeric LpxA-like enzymes"/>
    <property type="match status" value="1"/>
</dbReference>
<keyword evidence="7 9" id="KW-0320">Glycogen biosynthesis</keyword>
<evidence type="ECO:0000256" key="6">
    <source>
        <dbReference type="ARBA" id="ARBA00022840"/>
    </source>
</evidence>
<feature type="site" description="Could play a key role in the communication between the regulatory and the substrate sites" evidence="9">
    <location>
        <position position="59"/>
    </location>
</feature>
<comment type="similarity">
    <text evidence="1 9">Belongs to the bacterial/plant glucose-1-phosphate adenylyltransferase family.</text>
</comment>
<dbReference type="NCBIfam" id="TIGR02091">
    <property type="entry name" value="glgC"/>
    <property type="match status" value="1"/>
</dbReference>
<evidence type="ECO:0000256" key="4">
    <source>
        <dbReference type="ARBA" id="ARBA00022695"/>
    </source>
</evidence>
<evidence type="ECO:0000256" key="1">
    <source>
        <dbReference type="ARBA" id="ARBA00010443"/>
    </source>
</evidence>
<dbReference type="PROSITE" id="PS00810">
    <property type="entry name" value="ADP_GLC_PYROPHOSPH_3"/>
    <property type="match status" value="1"/>
</dbReference>
<dbReference type="InterPro" id="IPR005836">
    <property type="entry name" value="ADP_Glu_pyroP_CS"/>
</dbReference>
<comment type="catalytic activity">
    <reaction evidence="9">
        <text>alpha-D-glucose 1-phosphate + ATP + H(+) = ADP-alpha-D-glucose + diphosphate</text>
        <dbReference type="Rhea" id="RHEA:12120"/>
        <dbReference type="ChEBI" id="CHEBI:15378"/>
        <dbReference type="ChEBI" id="CHEBI:30616"/>
        <dbReference type="ChEBI" id="CHEBI:33019"/>
        <dbReference type="ChEBI" id="CHEBI:57498"/>
        <dbReference type="ChEBI" id="CHEBI:58601"/>
        <dbReference type="EC" id="2.7.7.27"/>
    </reaction>
</comment>
<evidence type="ECO:0000256" key="8">
    <source>
        <dbReference type="ARBA" id="ARBA00023277"/>
    </source>
</evidence>
<feature type="binding site" evidence="9">
    <location>
        <position position="191"/>
    </location>
    <ligand>
        <name>alpha-D-glucose 1-phosphate</name>
        <dbReference type="ChEBI" id="CHEBI:58601"/>
    </ligand>
</feature>
<dbReference type="Gene3D" id="2.160.10.10">
    <property type="entry name" value="Hexapeptide repeat proteins"/>
    <property type="match status" value="1"/>
</dbReference>
<feature type="binding site" evidence="9">
    <location>
        <position position="99"/>
    </location>
    <ligand>
        <name>alpha-D-glucose 1-phosphate</name>
        <dbReference type="ChEBI" id="CHEBI:58601"/>
    </ligand>
</feature>
<evidence type="ECO:0000256" key="5">
    <source>
        <dbReference type="ARBA" id="ARBA00022741"/>
    </source>
</evidence>
<dbReference type="EMBL" id="JAGDEL010000002">
    <property type="protein sequence ID" value="MBO1510630.1"/>
    <property type="molecule type" value="Genomic_DNA"/>
</dbReference>
<dbReference type="InterPro" id="IPR005835">
    <property type="entry name" value="NTP_transferase_dom"/>
</dbReference>
<dbReference type="PROSITE" id="PS00808">
    <property type="entry name" value="ADP_GLC_PYROPHOSPH_1"/>
    <property type="match status" value="1"/>
</dbReference>
<keyword evidence="2 9" id="KW-0321">Glycogen metabolism</keyword>
<dbReference type="InterPro" id="IPR011831">
    <property type="entry name" value="ADP-Glc_PPase"/>
</dbReference>
<dbReference type="InterPro" id="IPR011004">
    <property type="entry name" value="Trimer_LpxA-like_sf"/>
</dbReference>
<evidence type="ECO:0000256" key="9">
    <source>
        <dbReference type="HAMAP-Rule" id="MF_00624"/>
    </source>
</evidence>
<dbReference type="CDD" id="cd04651">
    <property type="entry name" value="LbH_G1P_AT_C"/>
    <property type="match status" value="1"/>
</dbReference>
<proteinExistence type="inferred from homology"/>
<gene>
    <name evidence="9" type="primary">glgC</name>
    <name evidence="12" type="ORF">I7822_02870</name>
</gene>
<dbReference type="GO" id="GO:0008878">
    <property type="term" value="F:glucose-1-phosphate adenylyltransferase activity"/>
    <property type="evidence" value="ECO:0007669"/>
    <property type="project" value="UniProtKB-EC"/>
</dbReference>
<dbReference type="InterPro" id="IPR023049">
    <property type="entry name" value="GlgC_bac"/>
</dbReference>
<dbReference type="CDD" id="cd02508">
    <property type="entry name" value="ADP_Glucose_PP"/>
    <property type="match status" value="1"/>
</dbReference>
<dbReference type="Proteomes" id="UP000663981">
    <property type="component" value="Unassembled WGS sequence"/>
</dbReference>
<organism evidence="12 13">
    <name type="scientific">Metabacillus bambusae</name>
    <dbReference type="NCBI Taxonomy" id="2795218"/>
    <lineage>
        <taxon>Bacteria</taxon>
        <taxon>Bacillati</taxon>
        <taxon>Bacillota</taxon>
        <taxon>Bacilli</taxon>
        <taxon>Bacillales</taxon>
        <taxon>Bacillaceae</taxon>
        <taxon>Metabacillus</taxon>
    </lineage>
</organism>
<name>A0ABS3MX75_9BACI</name>
<feature type="domain" description="Nucleotidyl transferase" evidence="10">
    <location>
        <begin position="7"/>
        <end position="261"/>
    </location>
</feature>
<dbReference type="Gene3D" id="3.90.550.10">
    <property type="entry name" value="Spore Coat Polysaccharide Biosynthesis Protein SpsA, Chain A"/>
    <property type="match status" value="1"/>
</dbReference>
<dbReference type="NCBIfam" id="NF003670">
    <property type="entry name" value="PRK05293.1"/>
    <property type="match status" value="1"/>
</dbReference>
<comment type="caution">
    <text evidence="12">The sequence shown here is derived from an EMBL/GenBank/DDBJ whole genome shotgun (WGS) entry which is preliminary data.</text>
</comment>
<keyword evidence="5 9" id="KW-0547">Nucleotide-binding</keyword>
<dbReference type="SUPFAM" id="SSF53448">
    <property type="entry name" value="Nucleotide-diphospho-sugar transferases"/>
    <property type="match status" value="1"/>
</dbReference>
<evidence type="ECO:0000313" key="13">
    <source>
        <dbReference type="Proteomes" id="UP000663981"/>
    </source>
</evidence>
<evidence type="ECO:0000259" key="10">
    <source>
        <dbReference type="Pfam" id="PF00483"/>
    </source>
</evidence>
<dbReference type="HAMAP" id="MF_00624">
    <property type="entry name" value="GlgC"/>
    <property type="match status" value="1"/>
</dbReference>
<evidence type="ECO:0000256" key="2">
    <source>
        <dbReference type="ARBA" id="ARBA00022600"/>
    </source>
</evidence>
<dbReference type="EC" id="2.7.7.27" evidence="9"/>
<dbReference type="PROSITE" id="PS00809">
    <property type="entry name" value="ADP_GLC_PYROPHOSPH_2"/>
    <property type="match status" value="1"/>
</dbReference>
<feature type="binding site" evidence="9">
    <location>
        <position position="164"/>
    </location>
    <ligand>
        <name>alpha-D-glucose 1-phosphate</name>
        <dbReference type="ChEBI" id="CHEBI:58601"/>
    </ligand>
</feature>
<dbReference type="Pfam" id="PF24894">
    <property type="entry name" value="Hexapep_GlmU"/>
    <property type="match status" value="1"/>
</dbReference>
<dbReference type="PANTHER" id="PTHR43523:SF2">
    <property type="entry name" value="GLUCOSE-1-PHOSPHATE ADENYLYLTRANSFERASE"/>
    <property type="match status" value="1"/>
</dbReference>
<evidence type="ECO:0000259" key="11">
    <source>
        <dbReference type="Pfam" id="PF24894"/>
    </source>
</evidence>
<dbReference type="PANTHER" id="PTHR43523">
    <property type="entry name" value="GLUCOSE-1-PHOSPHATE ADENYLYLTRANSFERASE-RELATED"/>
    <property type="match status" value="1"/>
</dbReference>
<keyword evidence="3 9" id="KW-0808">Transferase</keyword>
<evidence type="ECO:0000313" key="12">
    <source>
        <dbReference type="EMBL" id="MBO1510630.1"/>
    </source>
</evidence>
<protein>
    <recommendedName>
        <fullName evidence="9">Glucose-1-phosphate adenylyltransferase</fullName>
        <ecNumber evidence="9">2.7.7.27</ecNumber>
    </recommendedName>
    <alternativeName>
        <fullName evidence="9">ADP-glucose pyrophosphorylase</fullName>
        <shortName evidence="9">ADPGlc PPase</shortName>
    </alternativeName>
    <alternativeName>
        <fullName evidence="9">ADP-glucose synthase</fullName>
    </alternativeName>
</protein>
<comment type="pathway">
    <text evidence="9">Glycan biosynthesis; glycogen biosynthesis.</text>
</comment>
<keyword evidence="4 9" id="KW-0548">Nucleotidyltransferase</keyword>